<comment type="caution">
    <text evidence="10">The sequence shown here is derived from an EMBL/GenBank/DDBJ whole genome shotgun (WGS) entry which is preliminary data.</text>
</comment>
<dbReference type="SMART" id="SM00934">
    <property type="entry name" value="OMPdecase"/>
    <property type="match status" value="1"/>
</dbReference>
<dbReference type="CDD" id="cd04725">
    <property type="entry name" value="OMP_decarboxylase_like"/>
    <property type="match status" value="1"/>
</dbReference>
<dbReference type="InterPro" id="IPR001754">
    <property type="entry name" value="OMPdeCOase_dom"/>
</dbReference>
<dbReference type="InterPro" id="IPR014732">
    <property type="entry name" value="OMPdecase"/>
</dbReference>
<keyword evidence="3 7" id="KW-0210">Decarboxylase</keyword>
<dbReference type="Gene3D" id="3.20.20.70">
    <property type="entry name" value="Aldolase class I"/>
    <property type="match status" value="1"/>
</dbReference>
<evidence type="ECO:0000256" key="1">
    <source>
        <dbReference type="ARBA" id="ARBA00002356"/>
    </source>
</evidence>
<organism evidence="10 11">
    <name type="scientific">Parvularcula lutaonensis</name>
    <dbReference type="NCBI Taxonomy" id="491923"/>
    <lineage>
        <taxon>Bacteria</taxon>
        <taxon>Pseudomonadati</taxon>
        <taxon>Pseudomonadota</taxon>
        <taxon>Alphaproteobacteria</taxon>
        <taxon>Parvularculales</taxon>
        <taxon>Parvularculaceae</taxon>
        <taxon>Parvularcula</taxon>
    </lineage>
</organism>
<dbReference type="HAMAP" id="MF_01200_B">
    <property type="entry name" value="OMPdecase_type1_B"/>
    <property type="match status" value="1"/>
</dbReference>
<evidence type="ECO:0000313" key="11">
    <source>
        <dbReference type="Proteomes" id="UP001595607"/>
    </source>
</evidence>
<evidence type="ECO:0000256" key="7">
    <source>
        <dbReference type="HAMAP-Rule" id="MF_01200"/>
    </source>
</evidence>
<feature type="binding site" evidence="7">
    <location>
        <position position="177"/>
    </location>
    <ligand>
        <name>substrate</name>
    </ligand>
</feature>
<dbReference type="Pfam" id="PF00215">
    <property type="entry name" value="OMPdecase"/>
    <property type="match status" value="1"/>
</dbReference>
<keyword evidence="5 7" id="KW-0456">Lyase</keyword>
<feature type="binding site" evidence="7">
    <location>
        <position position="186"/>
    </location>
    <ligand>
        <name>substrate</name>
    </ligand>
</feature>
<feature type="binding site" evidence="7">
    <location>
        <position position="34"/>
    </location>
    <ligand>
        <name>substrate</name>
    </ligand>
</feature>
<sequence>MTHRERIITALDMPTIEGAEALVALLGDEGAFYKIGYQLFPLGGYGLARRLVERDKKVFIDAKLLDIGSTVEKGVRSLTEIGAHLLTVHADTDAIKGAVQGRGDSHLKILAVTVLTSWDQAAVDRHGIDATVQDLVLRRAEMALEAGADGLIASAKEAPMLRERFGSDPLIITPGIRPKGAAAGDQKRIVTPAEAIRNGASALVIGRPITKADDPKSAMQAILKELDEAL</sequence>
<dbReference type="PANTHER" id="PTHR32119:SF2">
    <property type="entry name" value="OROTIDINE 5'-PHOSPHATE DECARBOXYLASE"/>
    <property type="match status" value="1"/>
</dbReference>
<accession>A0ABV7MA83</accession>
<dbReference type="Proteomes" id="UP001595607">
    <property type="component" value="Unassembled WGS sequence"/>
</dbReference>
<dbReference type="InterPro" id="IPR018089">
    <property type="entry name" value="OMPdecase_AS"/>
</dbReference>
<comment type="pathway">
    <text evidence="2 7 8">Pyrimidine metabolism; UMP biosynthesis via de novo pathway; UMP from orotate: step 2/2.</text>
</comment>
<comment type="function">
    <text evidence="1 7">Catalyzes the decarboxylation of orotidine 5'-monophosphate (OMP) to uridine 5'-monophosphate (UMP).</text>
</comment>
<gene>
    <name evidence="7 10" type="primary">pyrF</name>
    <name evidence="10" type="ORF">ACFONP_05055</name>
</gene>
<dbReference type="SUPFAM" id="SSF51366">
    <property type="entry name" value="Ribulose-phoshate binding barrel"/>
    <property type="match status" value="1"/>
</dbReference>
<protein>
    <recommendedName>
        <fullName evidence="7">Orotidine 5'-phosphate decarboxylase</fullName>
        <ecNumber evidence="7">4.1.1.23</ecNumber>
    </recommendedName>
    <alternativeName>
        <fullName evidence="7">OMP decarboxylase</fullName>
        <shortName evidence="7">OMPDCase</shortName>
        <shortName evidence="7">OMPdecase</shortName>
    </alternativeName>
</protein>
<evidence type="ECO:0000256" key="2">
    <source>
        <dbReference type="ARBA" id="ARBA00004861"/>
    </source>
</evidence>
<comment type="subunit">
    <text evidence="7">Homodimer.</text>
</comment>
<proteinExistence type="inferred from homology"/>
<feature type="binding site" evidence="7">
    <location>
        <position position="206"/>
    </location>
    <ligand>
        <name>substrate</name>
    </ligand>
</feature>
<comment type="similarity">
    <text evidence="7">Belongs to the OMP decarboxylase family. Type 1 subfamily.</text>
</comment>
<name>A0ABV7MA83_9PROT</name>
<dbReference type="GO" id="GO:0004590">
    <property type="term" value="F:orotidine-5'-phosphate decarboxylase activity"/>
    <property type="evidence" value="ECO:0007669"/>
    <property type="project" value="UniProtKB-EC"/>
</dbReference>
<keyword evidence="4 7" id="KW-0665">Pyrimidine biosynthesis</keyword>
<evidence type="ECO:0000256" key="4">
    <source>
        <dbReference type="ARBA" id="ARBA00022975"/>
    </source>
</evidence>
<dbReference type="InterPro" id="IPR047596">
    <property type="entry name" value="OMPdecase_bac"/>
</dbReference>
<dbReference type="EMBL" id="JBHRVA010000002">
    <property type="protein sequence ID" value="MFC3302096.1"/>
    <property type="molecule type" value="Genomic_DNA"/>
</dbReference>
<dbReference type="PANTHER" id="PTHR32119">
    <property type="entry name" value="OROTIDINE 5'-PHOSPHATE DECARBOXYLASE"/>
    <property type="match status" value="1"/>
</dbReference>
<evidence type="ECO:0000313" key="10">
    <source>
        <dbReference type="EMBL" id="MFC3302096.1"/>
    </source>
</evidence>
<evidence type="ECO:0000256" key="3">
    <source>
        <dbReference type="ARBA" id="ARBA00022793"/>
    </source>
</evidence>
<dbReference type="PROSITE" id="PS00156">
    <property type="entry name" value="OMPDECASE"/>
    <property type="match status" value="1"/>
</dbReference>
<feature type="binding site" evidence="7">
    <location>
        <position position="207"/>
    </location>
    <ligand>
        <name>substrate</name>
    </ligand>
</feature>
<evidence type="ECO:0000256" key="6">
    <source>
        <dbReference type="ARBA" id="ARBA00049157"/>
    </source>
</evidence>
<comment type="catalytic activity">
    <reaction evidence="6 7 8">
        <text>orotidine 5'-phosphate + H(+) = UMP + CO2</text>
        <dbReference type="Rhea" id="RHEA:11596"/>
        <dbReference type="ChEBI" id="CHEBI:15378"/>
        <dbReference type="ChEBI" id="CHEBI:16526"/>
        <dbReference type="ChEBI" id="CHEBI:57538"/>
        <dbReference type="ChEBI" id="CHEBI:57865"/>
        <dbReference type="EC" id="4.1.1.23"/>
    </reaction>
</comment>
<feature type="binding site" evidence="7">
    <location>
        <position position="116"/>
    </location>
    <ligand>
        <name>substrate</name>
    </ligand>
</feature>
<evidence type="ECO:0000256" key="5">
    <source>
        <dbReference type="ARBA" id="ARBA00023239"/>
    </source>
</evidence>
<dbReference type="NCBIfam" id="NF001273">
    <property type="entry name" value="PRK00230.1"/>
    <property type="match status" value="1"/>
</dbReference>
<dbReference type="InterPro" id="IPR011060">
    <property type="entry name" value="RibuloseP-bd_barrel"/>
</dbReference>
<feature type="active site" description="Proton donor" evidence="7">
    <location>
        <position position="63"/>
    </location>
</feature>
<feature type="binding site" evidence="7">
    <location>
        <position position="12"/>
    </location>
    <ligand>
        <name>substrate</name>
    </ligand>
</feature>
<evidence type="ECO:0000259" key="9">
    <source>
        <dbReference type="SMART" id="SM00934"/>
    </source>
</evidence>
<dbReference type="EC" id="4.1.1.23" evidence="7"/>
<dbReference type="InterPro" id="IPR013785">
    <property type="entry name" value="Aldolase_TIM"/>
</dbReference>
<keyword evidence="11" id="KW-1185">Reference proteome</keyword>
<dbReference type="RefSeq" id="WP_189574320.1">
    <property type="nucleotide sequence ID" value="NZ_BMXU01000001.1"/>
</dbReference>
<feature type="domain" description="Orotidine 5'-phosphate decarboxylase" evidence="9">
    <location>
        <begin position="6"/>
        <end position="222"/>
    </location>
</feature>
<reference evidence="11" key="1">
    <citation type="journal article" date="2019" name="Int. J. Syst. Evol. Microbiol.">
        <title>The Global Catalogue of Microorganisms (GCM) 10K type strain sequencing project: providing services to taxonomists for standard genome sequencing and annotation.</title>
        <authorList>
            <consortium name="The Broad Institute Genomics Platform"/>
            <consortium name="The Broad Institute Genome Sequencing Center for Infectious Disease"/>
            <person name="Wu L."/>
            <person name="Ma J."/>
        </authorList>
    </citation>
    <scope>NUCLEOTIDE SEQUENCE [LARGE SCALE GENOMIC DNA]</scope>
    <source>
        <strain evidence="11">KCTC 22245</strain>
    </source>
</reference>
<evidence type="ECO:0000256" key="8">
    <source>
        <dbReference type="RuleBase" id="RU000512"/>
    </source>
</evidence>
<dbReference type="NCBIfam" id="TIGR01740">
    <property type="entry name" value="pyrF"/>
    <property type="match status" value="1"/>
</dbReference>
<feature type="binding site" evidence="7">
    <location>
        <begin position="61"/>
        <end position="70"/>
    </location>
    <ligand>
        <name>substrate</name>
    </ligand>
</feature>